<feature type="domain" description="Photolyase/cryptochrome alpha/beta" evidence="15">
    <location>
        <begin position="434"/>
        <end position="564"/>
    </location>
</feature>
<sequence>MLGSVCPNLPPLILQLPSLMIPACSPRSSEWRRLCGTDQTVGIAISVGENYRQLLPLRLGYQDKWRLHVFPQRFSRWQKVSSCCQIGHVAASLSHRGRRSGGGGGGGGGGGDRSWRNQRSTRLLAPHPVFCCCRSFNYTCPINEVFHELISYNGTSEWNSTKPRLNRRCRLPDRCMPRHRCMPRDRCMQRTRSVSLWQSYCVVQQLPLIGGLCIGRPLSDTWQRLRGVPLITSSSASSLFFSLTSSPSPRLIEAREAMKRSATEKGGGGEGSGRGGEENEAPSLKKTKLSVAEETSKANTATPSGKNATSSGKNATSSAKNATSSAKNATSASRKSAGSSPAKKPSSAAATSAAKTAAAADVASSDVAAGATNQTPTSGRDEGRTKTKEGGGGGGRREVDDVRVNPKRVRVLKPKQKKPDVDKVVGKAVDVNTGPVIYWMSRDQRSCDNWALLHAWEEAREREVPLAVVFNLVPKFLGAGARHFGFLLRGLKVVAGKLEERKIPFFLFRGEAMDTIPAFVEECHASLLVMDFSPLRIGRKWRDTICEKVSIPVHEVDAHNVVPVWVASEKLEYGARTIRTKIHKNLPEFLVPFPALPDAPRPWSSPDKGGKLKLPQVRPIDWDKLIEQALRIGADVPEVDWCLPGEDNAIEWLMGEKSGFVTKRLAKYDSMRNDPSKHGALSGISPWLHFGQISAQRCALEAKKARKQYPQAVDAFLEELIVRRELADNYCYYQPKYDSLAGAWDWARYSLQQHAADKREYIYTKEQFEKGKTHDPLWNAAQLEMVHYGKMHGFMRMYWAKKILEWTSSPEEALSVAIYLNDKYELDGRDPNGYVGCMWSIAGIHDQGWAERPVFGKIRYMNFNGCKRKFDVEAYVQFVNKLTSNVLKKKREAAAGGAPASAKGSDSAVKTAPSKGSGLAAKVAAKG</sequence>
<evidence type="ECO:0000256" key="9">
    <source>
        <dbReference type="ARBA" id="ARBA00023204"/>
    </source>
</evidence>
<dbReference type="InterPro" id="IPR052219">
    <property type="entry name" value="Photolyase_Class-2"/>
</dbReference>
<dbReference type="Gramene" id="GBG74221">
    <property type="protein sequence ID" value="GBG74221"/>
    <property type="gene ID" value="CBR_g17934"/>
</dbReference>
<dbReference type="PANTHER" id="PTHR10211">
    <property type="entry name" value="DEOXYRIBODIPYRIMIDINE PHOTOLYASE"/>
    <property type="match status" value="1"/>
</dbReference>
<feature type="region of interest" description="Disordered" evidence="14">
    <location>
        <begin position="361"/>
        <end position="404"/>
    </location>
</feature>
<evidence type="ECO:0000256" key="3">
    <source>
        <dbReference type="ARBA" id="ARBA00013149"/>
    </source>
</evidence>
<evidence type="ECO:0000256" key="13">
    <source>
        <dbReference type="ARBA" id="ARBA00055119"/>
    </source>
</evidence>
<feature type="compositionally biased region" description="Gly residues" evidence="14">
    <location>
        <begin position="100"/>
        <end position="112"/>
    </location>
</feature>
<comment type="caution">
    <text evidence="16">The sequence shown here is derived from an EMBL/GenBank/DDBJ whole genome shotgun (WGS) entry which is preliminary data.</text>
</comment>
<dbReference type="OrthoDB" id="496749at2759"/>
<organism evidence="16 17">
    <name type="scientific">Chara braunii</name>
    <name type="common">Braun's stonewort</name>
    <dbReference type="NCBI Taxonomy" id="69332"/>
    <lineage>
        <taxon>Eukaryota</taxon>
        <taxon>Viridiplantae</taxon>
        <taxon>Streptophyta</taxon>
        <taxon>Charophyceae</taxon>
        <taxon>Charales</taxon>
        <taxon>Characeae</taxon>
        <taxon>Chara</taxon>
    </lineage>
</organism>
<evidence type="ECO:0000256" key="6">
    <source>
        <dbReference type="ARBA" id="ARBA00022763"/>
    </source>
</evidence>
<evidence type="ECO:0000313" key="16">
    <source>
        <dbReference type="EMBL" id="GBG74221.1"/>
    </source>
</evidence>
<dbReference type="GO" id="GO:0000719">
    <property type="term" value="P:photoreactive repair"/>
    <property type="evidence" value="ECO:0007669"/>
    <property type="project" value="TreeGrafter"/>
</dbReference>
<proteinExistence type="inferred from homology"/>
<dbReference type="STRING" id="69332.A0A388KW01"/>
<dbReference type="AlphaFoldDB" id="A0A388KW01"/>
<dbReference type="EC" id="4.1.99.3" evidence="3"/>
<comment type="catalytic activity">
    <reaction evidence="12">
        <text>cyclobutadipyrimidine (in DNA) = 2 pyrimidine residues (in DNA).</text>
        <dbReference type="EC" id="4.1.99.3"/>
    </reaction>
</comment>
<accession>A0A388KW01</accession>
<feature type="compositionally biased region" description="Basic and acidic residues" evidence="14">
    <location>
        <begin position="379"/>
        <end position="404"/>
    </location>
</feature>
<dbReference type="InterPro" id="IPR036134">
    <property type="entry name" value="Crypto/Photolyase_FAD-like_sf"/>
</dbReference>
<gene>
    <name evidence="16" type="ORF">CBR_g17934</name>
</gene>
<dbReference type="InterPro" id="IPR006050">
    <property type="entry name" value="DNA_photolyase_N"/>
</dbReference>
<dbReference type="GO" id="GO:0003677">
    <property type="term" value="F:DNA binding"/>
    <property type="evidence" value="ECO:0007669"/>
    <property type="project" value="UniProtKB-KW"/>
</dbReference>
<evidence type="ECO:0000256" key="8">
    <source>
        <dbReference type="ARBA" id="ARBA00023125"/>
    </source>
</evidence>
<dbReference type="FunFam" id="1.10.579.10:FF:000002">
    <property type="entry name" value="Deoxyribodipyrimidine photolyase"/>
    <property type="match status" value="1"/>
</dbReference>
<keyword evidence="6" id="KW-0227">DNA damage</keyword>
<comment type="similarity">
    <text evidence="2">Belongs to the DNA photolyase class-2 family.</text>
</comment>
<dbReference type="FunFam" id="3.40.50.620:FF:000110">
    <property type="entry name" value="Deoxyribodipyrimidine photolyase"/>
    <property type="match status" value="1"/>
</dbReference>
<keyword evidence="7" id="KW-0274">FAD</keyword>
<feature type="region of interest" description="Disordered" evidence="14">
    <location>
        <begin position="893"/>
        <end position="927"/>
    </location>
</feature>
<dbReference type="Proteomes" id="UP000265515">
    <property type="component" value="Unassembled WGS sequence"/>
</dbReference>
<dbReference type="InterPro" id="IPR036155">
    <property type="entry name" value="Crypto/Photolyase_N_sf"/>
</dbReference>
<dbReference type="Gene3D" id="1.25.40.80">
    <property type="match status" value="1"/>
</dbReference>
<dbReference type="NCBIfam" id="TIGR00591">
    <property type="entry name" value="phr2"/>
    <property type="match status" value="1"/>
</dbReference>
<dbReference type="PANTHER" id="PTHR10211:SF0">
    <property type="entry name" value="DEOXYRIBODIPYRIMIDINE PHOTO-LYASE"/>
    <property type="match status" value="1"/>
</dbReference>
<feature type="compositionally biased region" description="Low complexity" evidence="14">
    <location>
        <begin position="361"/>
        <end position="372"/>
    </location>
</feature>
<name>A0A388KW01_CHABU</name>
<dbReference type="InterPro" id="IPR032673">
    <property type="entry name" value="DNA_photolyase_2_CS"/>
</dbReference>
<keyword evidence="8" id="KW-0238">DNA-binding</keyword>
<evidence type="ECO:0000313" key="17">
    <source>
        <dbReference type="Proteomes" id="UP000265515"/>
    </source>
</evidence>
<evidence type="ECO:0000256" key="12">
    <source>
        <dbReference type="ARBA" id="ARBA00033999"/>
    </source>
</evidence>
<dbReference type="Pfam" id="PF00875">
    <property type="entry name" value="DNA_photolyase"/>
    <property type="match status" value="1"/>
</dbReference>
<evidence type="ECO:0000256" key="10">
    <source>
        <dbReference type="ARBA" id="ARBA00023239"/>
    </source>
</evidence>
<dbReference type="GO" id="GO:0009650">
    <property type="term" value="P:UV protection"/>
    <property type="evidence" value="ECO:0007669"/>
    <property type="project" value="UniProtKB-ARBA"/>
</dbReference>
<dbReference type="SUPFAM" id="SSF52425">
    <property type="entry name" value="Cryptochrome/photolyase, N-terminal domain"/>
    <property type="match status" value="1"/>
</dbReference>
<keyword evidence="17" id="KW-1185">Reference proteome</keyword>
<keyword evidence="9" id="KW-0234">DNA repair</keyword>
<dbReference type="PROSITE" id="PS01084">
    <property type="entry name" value="DNA_PHOTOLYASES_2_2"/>
    <property type="match status" value="1"/>
</dbReference>
<keyword evidence="10" id="KW-0456">Lyase</keyword>
<dbReference type="EMBL" id="BFEA01000199">
    <property type="protein sequence ID" value="GBG74221.1"/>
    <property type="molecule type" value="Genomic_DNA"/>
</dbReference>
<evidence type="ECO:0000256" key="14">
    <source>
        <dbReference type="SAM" id="MobiDB-lite"/>
    </source>
</evidence>
<dbReference type="Gene3D" id="3.40.50.620">
    <property type="entry name" value="HUPs"/>
    <property type="match status" value="1"/>
</dbReference>
<dbReference type="InterPro" id="IPR008148">
    <property type="entry name" value="DNA_photolyase_2"/>
</dbReference>
<dbReference type="FunFam" id="1.25.40.80:FF:000004">
    <property type="entry name" value="Deoxyribodipyrimidine photolyase"/>
    <property type="match status" value="1"/>
</dbReference>
<evidence type="ECO:0000259" key="15">
    <source>
        <dbReference type="PROSITE" id="PS51645"/>
    </source>
</evidence>
<evidence type="ECO:0000256" key="7">
    <source>
        <dbReference type="ARBA" id="ARBA00022827"/>
    </source>
</evidence>
<feature type="compositionally biased region" description="Gly residues" evidence="14">
    <location>
        <begin position="265"/>
        <end position="274"/>
    </location>
</feature>
<feature type="compositionally biased region" description="Low complexity" evidence="14">
    <location>
        <begin position="313"/>
        <end position="348"/>
    </location>
</feature>
<evidence type="ECO:0000256" key="4">
    <source>
        <dbReference type="ARBA" id="ARBA00014046"/>
    </source>
</evidence>
<evidence type="ECO:0000256" key="5">
    <source>
        <dbReference type="ARBA" id="ARBA00022630"/>
    </source>
</evidence>
<comment type="cofactor">
    <cofactor evidence="1">
        <name>FAD</name>
        <dbReference type="ChEBI" id="CHEBI:57692"/>
    </cofactor>
</comment>
<evidence type="ECO:0000256" key="2">
    <source>
        <dbReference type="ARBA" id="ARBA00006409"/>
    </source>
</evidence>
<keyword evidence="5" id="KW-0285">Flavoprotein</keyword>
<feature type="region of interest" description="Disordered" evidence="14">
    <location>
        <begin position="258"/>
        <end position="348"/>
    </location>
</feature>
<feature type="region of interest" description="Disordered" evidence="14">
    <location>
        <begin position="95"/>
        <end position="116"/>
    </location>
</feature>
<feature type="compositionally biased region" description="Polar residues" evidence="14">
    <location>
        <begin position="297"/>
        <end position="312"/>
    </location>
</feature>
<dbReference type="PROSITE" id="PS51645">
    <property type="entry name" value="PHR_CRY_ALPHA_BETA"/>
    <property type="match status" value="1"/>
</dbReference>
<protein>
    <recommendedName>
        <fullName evidence="4">Deoxyribodipyrimidine photo-lyase</fullName>
        <ecNumber evidence="3">4.1.99.3</ecNumber>
    </recommendedName>
    <alternativeName>
        <fullName evidence="11">DNA photolyase</fullName>
    </alternativeName>
</protein>
<dbReference type="InterPro" id="IPR014729">
    <property type="entry name" value="Rossmann-like_a/b/a_fold"/>
</dbReference>
<evidence type="ECO:0000256" key="11">
    <source>
        <dbReference type="ARBA" id="ARBA00031671"/>
    </source>
</evidence>
<comment type="function">
    <text evidence="13">Involved in repair of UV radiation-induced DNA damage. Catalyzes the light-dependent monomerization (300-600 nm) of cyclobutylpyrimidine dimers (CPDs), which are formed between adjacent bases on the same DNA strand upon exposure to ultraviolet radiation. Required for plant survival in the presence of UV-B light. Not involved in the repair of (6-4) photoproducts.</text>
</comment>
<dbReference type="SUPFAM" id="SSF48173">
    <property type="entry name" value="Cryptochrome/photolyase FAD-binding domain"/>
    <property type="match status" value="1"/>
</dbReference>
<reference evidence="16 17" key="1">
    <citation type="journal article" date="2018" name="Cell">
        <title>The Chara Genome: Secondary Complexity and Implications for Plant Terrestrialization.</title>
        <authorList>
            <person name="Nishiyama T."/>
            <person name="Sakayama H."/>
            <person name="Vries J.D."/>
            <person name="Buschmann H."/>
            <person name="Saint-Marcoux D."/>
            <person name="Ullrich K.K."/>
            <person name="Haas F.B."/>
            <person name="Vanderstraeten L."/>
            <person name="Becker D."/>
            <person name="Lang D."/>
            <person name="Vosolsobe S."/>
            <person name="Rombauts S."/>
            <person name="Wilhelmsson P.K.I."/>
            <person name="Janitza P."/>
            <person name="Kern R."/>
            <person name="Heyl A."/>
            <person name="Rumpler F."/>
            <person name="Villalobos L.I.A.C."/>
            <person name="Clay J.M."/>
            <person name="Skokan R."/>
            <person name="Toyoda A."/>
            <person name="Suzuki Y."/>
            <person name="Kagoshima H."/>
            <person name="Schijlen E."/>
            <person name="Tajeshwar N."/>
            <person name="Catarino B."/>
            <person name="Hetherington A.J."/>
            <person name="Saltykova A."/>
            <person name="Bonnot C."/>
            <person name="Breuninger H."/>
            <person name="Symeonidi A."/>
            <person name="Radhakrishnan G.V."/>
            <person name="Van Nieuwerburgh F."/>
            <person name="Deforce D."/>
            <person name="Chang C."/>
            <person name="Karol K.G."/>
            <person name="Hedrich R."/>
            <person name="Ulvskov P."/>
            <person name="Glockner G."/>
            <person name="Delwiche C.F."/>
            <person name="Petrasek J."/>
            <person name="Van de Peer Y."/>
            <person name="Friml J."/>
            <person name="Beilby M."/>
            <person name="Dolan L."/>
            <person name="Kohara Y."/>
            <person name="Sugano S."/>
            <person name="Fujiyama A."/>
            <person name="Delaux P.-M."/>
            <person name="Quint M."/>
            <person name="TheiBen G."/>
            <person name="Hagemann M."/>
            <person name="Harholt J."/>
            <person name="Dunand C."/>
            <person name="Zachgo S."/>
            <person name="Langdale J."/>
            <person name="Maumus F."/>
            <person name="Straeten D.V.D."/>
            <person name="Gould S.B."/>
            <person name="Rensing S.A."/>
        </authorList>
    </citation>
    <scope>NUCLEOTIDE SEQUENCE [LARGE SCALE GENOMIC DNA]</scope>
    <source>
        <strain evidence="16 17">S276</strain>
    </source>
</reference>
<feature type="compositionally biased region" description="Low complexity" evidence="14">
    <location>
        <begin position="894"/>
        <end position="908"/>
    </location>
</feature>
<dbReference type="Gene3D" id="1.10.579.10">
    <property type="entry name" value="DNA Cyclobutane Dipyrimidine Photolyase, subunit A, domain 3"/>
    <property type="match status" value="1"/>
</dbReference>
<dbReference type="GO" id="GO:0003904">
    <property type="term" value="F:deoxyribodipyrimidine photo-lyase activity"/>
    <property type="evidence" value="ECO:0007669"/>
    <property type="project" value="UniProtKB-EC"/>
</dbReference>
<evidence type="ECO:0000256" key="1">
    <source>
        <dbReference type="ARBA" id="ARBA00001974"/>
    </source>
</evidence>